<evidence type="ECO:0000313" key="2">
    <source>
        <dbReference type="EMBL" id="KAF2009987.1"/>
    </source>
</evidence>
<dbReference type="OrthoDB" id="5336565at2759"/>
<feature type="region of interest" description="Disordered" evidence="1">
    <location>
        <begin position="1"/>
        <end position="34"/>
    </location>
</feature>
<dbReference type="EMBL" id="ML978077">
    <property type="protein sequence ID" value="KAF2009987.1"/>
    <property type="molecule type" value="Genomic_DNA"/>
</dbReference>
<sequence>MPKSNTSHNRERADLGSPHQVRTERSETTISNEYPTYQLPPQFWDNLSKIWLTKNALRELKRRNEQQEKRLPPPQSHRPVTRSFPATIRRFSRKGGPDLSDLRGYPEPRHRTMGCNKDSSRSRRTHGTKDRSRSRRTHGTKDRSQAKDPKTTTSFIKSIGPYDRNFEQALTDGGIFHDQYRFPDGQVKPKPGNWALINERASQRRESLSSSTFSDAAYAKFLQITENAKHEHQLTTSVIPIIAGEIRDEDCASGKIPLTNLRQLTDDMFVPGNPDLYYGARPEQLNKRVRDDLCDLIIPSTLTSLPIAPNFFLHVKGPLGMFPVAKSQALYDGTLGERGQISLESWIQGGTVFDDNAHTITATYHNGLLRLYSIHSAQSSDHGGRPEYHMNFIQAYAMVGGAEQFRQGARAFRNLRDYAEELRNDAIRRANDRVRRIERAEAEGVAIEDLQVESSGNPPPATPVQDEGATPVQDEGTTPVQDKEITPVRERVMEALEDQSTPSRKPSDQLDEHQAKRRKVNSA</sequence>
<feature type="region of interest" description="Disordered" evidence="1">
    <location>
        <begin position="63"/>
        <end position="157"/>
    </location>
</feature>
<dbReference type="GeneID" id="54288754"/>
<gene>
    <name evidence="2" type="ORF">BU24DRAFT_455168</name>
</gene>
<evidence type="ECO:0000313" key="3">
    <source>
        <dbReference type="Proteomes" id="UP000799778"/>
    </source>
</evidence>
<feature type="compositionally biased region" description="Basic and acidic residues" evidence="1">
    <location>
        <begin position="100"/>
        <end position="110"/>
    </location>
</feature>
<keyword evidence="3" id="KW-1185">Reference proteome</keyword>
<feature type="compositionally biased region" description="Basic and acidic residues" evidence="1">
    <location>
        <begin position="505"/>
        <end position="514"/>
    </location>
</feature>
<protein>
    <submittedName>
        <fullName evidence="2">Uncharacterized protein</fullName>
    </submittedName>
</protein>
<feature type="region of interest" description="Disordered" evidence="1">
    <location>
        <begin position="447"/>
        <end position="523"/>
    </location>
</feature>
<feature type="compositionally biased region" description="Basic and acidic residues" evidence="1">
    <location>
        <begin position="139"/>
        <end position="150"/>
    </location>
</feature>
<reference evidence="2" key="1">
    <citation type="journal article" date="2020" name="Stud. Mycol.">
        <title>101 Dothideomycetes genomes: a test case for predicting lifestyles and emergence of pathogens.</title>
        <authorList>
            <person name="Haridas S."/>
            <person name="Albert R."/>
            <person name="Binder M."/>
            <person name="Bloem J."/>
            <person name="Labutti K."/>
            <person name="Salamov A."/>
            <person name="Andreopoulos B."/>
            <person name="Baker S."/>
            <person name="Barry K."/>
            <person name="Bills G."/>
            <person name="Bluhm B."/>
            <person name="Cannon C."/>
            <person name="Castanera R."/>
            <person name="Culley D."/>
            <person name="Daum C."/>
            <person name="Ezra D."/>
            <person name="Gonzalez J."/>
            <person name="Henrissat B."/>
            <person name="Kuo A."/>
            <person name="Liang C."/>
            <person name="Lipzen A."/>
            <person name="Lutzoni F."/>
            <person name="Magnuson J."/>
            <person name="Mondo S."/>
            <person name="Nolan M."/>
            <person name="Ohm R."/>
            <person name="Pangilinan J."/>
            <person name="Park H.-J."/>
            <person name="Ramirez L."/>
            <person name="Alfaro M."/>
            <person name="Sun H."/>
            <person name="Tritt A."/>
            <person name="Yoshinaga Y."/>
            <person name="Zwiers L.-H."/>
            <person name="Turgeon B."/>
            <person name="Goodwin S."/>
            <person name="Spatafora J."/>
            <person name="Crous P."/>
            <person name="Grigoriev I."/>
        </authorList>
    </citation>
    <scope>NUCLEOTIDE SEQUENCE</scope>
    <source>
        <strain evidence="2">CBS 175.79</strain>
    </source>
</reference>
<dbReference type="Proteomes" id="UP000799778">
    <property type="component" value="Unassembled WGS sequence"/>
</dbReference>
<name>A0A6A5XB20_9PLEO</name>
<dbReference type="AlphaFoldDB" id="A0A6A5XB20"/>
<feature type="compositionally biased region" description="Basic residues" evidence="1">
    <location>
        <begin position="122"/>
        <end position="138"/>
    </location>
</feature>
<evidence type="ECO:0000256" key="1">
    <source>
        <dbReference type="SAM" id="MobiDB-lite"/>
    </source>
</evidence>
<feature type="compositionally biased region" description="Basic and acidic residues" evidence="1">
    <location>
        <begin position="481"/>
        <end position="494"/>
    </location>
</feature>
<dbReference type="RefSeq" id="XP_033378326.1">
    <property type="nucleotide sequence ID" value="XM_033531357.1"/>
</dbReference>
<organism evidence="2 3">
    <name type="scientific">Aaosphaeria arxii CBS 175.79</name>
    <dbReference type="NCBI Taxonomy" id="1450172"/>
    <lineage>
        <taxon>Eukaryota</taxon>
        <taxon>Fungi</taxon>
        <taxon>Dikarya</taxon>
        <taxon>Ascomycota</taxon>
        <taxon>Pezizomycotina</taxon>
        <taxon>Dothideomycetes</taxon>
        <taxon>Pleosporomycetidae</taxon>
        <taxon>Pleosporales</taxon>
        <taxon>Pleosporales incertae sedis</taxon>
        <taxon>Aaosphaeria</taxon>
    </lineage>
</organism>
<accession>A0A6A5XB20</accession>
<proteinExistence type="predicted"/>